<dbReference type="AlphaFoldDB" id="A0A371BAS7"/>
<proteinExistence type="predicted"/>
<dbReference type="Gene3D" id="3.40.50.10540">
    <property type="entry name" value="Crotonobetainyl-coa:carnitine coa-transferase, domain 1"/>
    <property type="match status" value="1"/>
</dbReference>
<evidence type="ECO:0000313" key="3">
    <source>
        <dbReference type="Proteomes" id="UP000263993"/>
    </source>
</evidence>
<dbReference type="GO" id="GO:0008410">
    <property type="term" value="F:CoA-transferase activity"/>
    <property type="evidence" value="ECO:0007669"/>
    <property type="project" value="TreeGrafter"/>
</dbReference>
<dbReference type="PANTHER" id="PTHR48207:SF3">
    <property type="entry name" value="SUCCINATE--HYDROXYMETHYLGLUTARATE COA-TRANSFERASE"/>
    <property type="match status" value="1"/>
</dbReference>
<dbReference type="PANTHER" id="PTHR48207">
    <property type="entry name" value="SUCCINATE--HYDROXYMETHYLGLUTARATE COA-TRANSFERASE"/>
    <property type="match status" value="1"/>
</dbReference>
<dbReference type="SUPFAM" id="SSF89796">
    <property type="entry name" value="CoA-transferase family III (CaiB/BaiF)"/>
    <property type="match status" value="1"/>
</dbReference>
<gene>
    <name evidence="2" type="ORF">DXH78_09110</name>
</gene>
<keyword evidence="1 2" id="KW-0808">Transferase</keyword>
<sequence>MPNAAPTLGDIKVVEIGTMVTAPLAAMLLAQLGADVIKIENPAGGDPFRRSTGGTYSPNFIAYNQNKRSLQLDLATPGGKARALELIAEADVLIENFRPGVMDRLGFTADVLAKTNPRLVYCSITGFGADGPYSARPAYDTVGIALSGILHMYLDRARPQVYGPTLADNATGLYAFGGILAALHARQATGKSQRVEINMLDSAIAFVPDAFAYATQLGQSYGPLSRVASSQGFVWTCADGQAIAVHLSVPEKFWLALVAAMNIGDTIAADPRFRTPGDRIRNYEPLAAALSEVAKTQPRDHWIAAFAKNDIPFAPVHSIAEVIADPQVVHLGTFAESQHPAEGRVVGIRNPLRINGERAPVVAPPSLGEHATARFVRPQGES</sequence>
<name>A0A371BAS7_9BRAD</name>
<protein>
    <submittedName>
        <fullName evidence="2">CoA transferase</fullName>
    </submittedName>
</protein>
<dbReference type="OrthoDB" id="7208981at2"/>
<dbReference type="RefSeq" id="WP_115516732.1">
    <property type="nucleotide sequence ID" value="NZ_QRGO01000001.1"/>
</dbReference>
<dbReference type="InterPro" id="IPR023606">
    <property type="entry name" value="CoA-Trfase_III_dom_1_sf"/>
</dbReference>
<comment type="caution">
    <text evidence="2">The sequence shown here is derived from an EMBL/GenBank/DDBJ whole genome shotgun (WGS) entry which is preliminary data.</text>
</comment>
<dbReference type="EMBL" id="QRGO01000001">
    <property type="protein sequence ID" value="RDV04706.1"/>
    <property type="molecule type" value="Genomic_DNA"/>
</dbReference>
<evidence type="ECO:0000313" key="2">
    <source>
        <dbReference type="EMBL" id="RDV04706.1"/>
    </source>
</evidence>
<dbReference type="InterPro" id="IPR044855">
    <property type="entry name" value="CoA-Trfase_III_dom3_sf"/>
</dbReference>
<dbReference type="Gene3D" id="3.30.1540.10">
    <property type="entry name" value="formyl-coa transferase, domain 3"/>
    <property type="match status" value="1"/>
</dbReference>
<dbReference type="InterPro" id="IPR003673">
    <property type="entry name" value="CoA-Trfase_fam_III"/>
</dbReference>
<keyword evidence="3" id="KW-1185">Reference proteome</keyword>
<dbReference type="Pfam" id="PF02515">
    <property type="entry name" value="CoA_transf_3"/>
    <property type="match status" value="1"/>
</dbReference>
<accession>A0A371BAS7</accession>
<reference evidence="3" key="1">
    <citation type="submission" date="2018-08" db="EMBL/GenBank/DDBJ databases">
        <authorList>
            <person name="Kim S.-J."/>
            <person name="Jung G.-Y."/>
        </authorList>
    </citation>
    <scope>NUCLEOTIDE SEQUENCE [LARGE SCALE GENOMIC DNA]</scope>
    <source>
        <strain evidence="3">GY_H</strain>
    </source>
</reference>
<evidence type="ECO:0000256" key="1">
    <source>
        <dbReference type="ARBA" id="ARBA00022679"/>
    </source>
</evidence>
<organism evidence="2 3">
    <name type="scientific">Undibacter mobilis</name>
    <dbReference type="NCBI Taxonomy" id="2292256"/>
    <lineage>
        <taxon>Bacteria</taxon>
        <taxon>Pseudomonadati</taxon>
        <taxon>Pseudomonadota</taxon>
        <taxon>Alphaproteobacteria</taxon>
        <taxon>Hyphomicrobiales</taxon>
        <taxon>Nitrobacteraceae</taxon>
        <taxon>Undibacter</taxon>
    </lineage>
</organism>
<dbReference type="Proteomes" id="UP000263993">
    <property type="component" value="Unassembled WGS sequence"/>
</dbReference>
<dbReference type="InterPro" id="IPR050483">
    <property type="entry name" value="CoA-transferase_III_domain"/>
</dbReference>